<dbReference type="SUPFAM" id="SSF55785">
    <property type="entry name" value="PYP-like sensor domain (PAS domain)"/>
    <property type="match status" value="2"/>
</dbReference>
<reference evidence="8 9" key="2">
    <citation type="journal article" date="2019" name="G3 (Bethesda)">
        <title>Hybrid Assembly of the Genome of the Entomopathogenic Nematode Steinernema carpocapsae Identifies the X-Chromosome.</title>
        <authorList>
            <person name="Serra L."/>
            <person name="Macchietto M."/>
            <person name="Macias-Munoz A."/>
            <person name="McGill C.J."/>
            <person name="Rodriguez I.M."/>
            <person name="Rodriguez B."/>
            <person name="Murad R."/>
            <person name="Mortazavi A."/>
        </authorList>
    </citation>
    <scope>NUCLEOTIDE SEQUENCE [LARGE SCALE GENOMIC DNA]</scope>
    <source>
        <strain evidence="8 9">ALL</strain>
    </source>
</reference>
<dbReference type="GO" id="GO:0010557">
    <property type="term" value="P:positive regulation of macromolecule biosynthetic process"/>
    <property type="evidence" value="ECO:0007669"/>
    <property type="project" value="UniProtKB-ARBA"/>
</dbReference>
<gene>
    <name evidence="8" type="ORF">L596_001290</name>
</gene>
<keyword evidence="9" id="KW-1185">Reference proteome</keyword>
<dbReference type="CDD" id="cd00130">
    <property type="entry name" value="PAS"/>
    <property type="match status" value="2"/>
</dbReference>
<keyword evidence="2" id="KW-0677">Repeat</keyword>
<dbReference type="Pfam" id="PF00989">
    <property type="entry name" value="PAS"/>
    <property type="match status" value="1"/>
</dbReference>
<feature type="domain" description="PAS" evidence="7">
    <location>
        <begin position="209"/>
        <end position="275"/>
    </location>
</feature>
<evidence type="ECO:0000256" key="2">
    <source>
        <dbReference type="ARBA" id="ARBA00022737"/>
    </source>
</evidence>
<evidence type="ECO:0000256" key="5">
    <source>
        <dbReference type="ARBA" id="ARBA00023163"/>
    </source>
</evidence>
<dbReference type="PROSITE" id="PS50112">
    <property type="entry name" value="PAS"/>
    <property type="match status" value="2"/>
</dbReference>
<dbReference type="Pfam" id="PF08447">
    <property type="entry name" value="PAS_3"/>
    <property type="match status" value="1"/>
</dbReference>
<keyword evidence="3" id="KW-0805">Transcription regulation</keyword>
<evidence type="ECO:0000313" key="9">
    <source>
        <dbReference type="Proteomes" id="UP000298663"/>
    </source>
</evidence>
<proteinExistence type="predicted"/>
<dbReference type="InterPro" id="IPR011598">
    <property type="entry name" value="bHLH_dom"/>
</dbReference>
<sequence length="361" mass="40266">MTTAAASRRELERAEFDKLNALLPLSHAVSSALDKVTIVRVTGAFIALQKFLRRMPIARVKKETCGALDLSRPAYLDISSLILQSVDGFALVFDVGGRIVYASETASVHLGFSQVEIMGCSVYPFLHPDDVRELRVLLADCVKYYEVTKCGVEIRFSLRLRCLLSKRNAGITRSGYKTIHFWSQTLPMQEENSMALISLGTALAHSGGLLETKLTASMFMFRARLDLRMVFVDSRIADITGYSPVAVLDQSLYKLVHVDDVTQLVHAHRTVITKQQAVTSYFRIMARGGGYTWVQGQLSLIPLIRAPTSNCILGIITALSGRVGTRIEDTLQLTPFTPRQRDYVLGEYSTSFYQNPIFRDI</sequence>
<dbReference type="Proteomes" id="UP000298663">
    <property type="component" value="Chromosome X"/>
</dbReference>
<evidence type="ECO:0000256" key="3">
    <source>
        <dbReference type="ARBA" id="ARBA00023015"/>
    </source>
</evidence>
<feature type="domain" description="PAS" evidence="7">
    <location>
        <begin position="82"/>
        <end position="145"/>
    </location>
</feature>
<dbReference type="SMART" id="SM00091">
    <property type="entry name" value="PAS"/>
    <property type="match status" value="2"/>
</dbReference>
<dbReference type="OrthoDB" id="6021714at2759"/>
<reference evidence="8 9" key="1">
    <citation type="journal article" date="2015" name="Genome Biol.">
        <title>Comparative genomics of Steinernema reveals deeply conserved gene regulatory networks.</title>
        <authorList>
            <person name="Dillman A.R."/>
            <person name="Macchietto M."/>
            <person name="Porter C.F."/>
            <person name="Rogers A."/>
            <person name="Williams B."/>
            <person name="Antoshechkin I."/>
            <person name="Lee M.M."/>
            <person name="Goodwin Z."/>
            <person name="Lu X."/>
            <person name="Lewis E.E."/>
            <person name="Goodrich-Blair H."/>
            <person name="Stock S.P."/>
            <person name="Adams B.J."/>
            <person name="Sternberg P.W."/>
            <person name="Mortazavi A."/>
        </authorList>
    </citation>
    <scope>NUCLEOTIDE SEQUENCE [LARGE SCALE GENOMIC DNA]</scope>
    <source>
        <strain evidence="8 9">ALL</strain>
    </source>
</reference>
<organism evidence="8 9">
    <name type="scientific">Steinernema carpocapsae</name>
    <name type="common">Entomopathogenic nematode</name>
    <dbReference type="NCBI Taxonomy" id="34508"/>
    <lineage>
        <taxon>Eukaryota</taxon>
        <taxon>Metazoa</taxon>
        <taxon>Ecdysozoa</taxon>
        <taxon>Nematoda</taxon>
        <taxon>Chromadorea</taxon>
        <taxon>Rhabditida</taxon>
        <taxon>Tylenchina</taxon>
        <taxon>Panagrolaimomorpha</taxon>
        <taxon>Strongyloidoidea</taxon>
        <taxon>Steinernematidae</taxon>
        <taxon>Steinernema</taxon>
    </lineage>
</organism>
<comment type="subcellular location">
    <subcellularLocation>
        <location evidence="1">Nucleus</location>
    </subcellularLocation>
</comment>
<dbReference type="InterPro" id="IPR013655">
    <property type="entry name" value="PAS_fold_3"/>
</dbReference>
<evidence type="ECO:0000256" key="1">
    <source>
        <dbReference type="ARBA" id="ARBA00004123"/>
    </source>
</evidence>
<dbReference type="InterPro" id="IPR000014">
    <property type="entry name" value="PAS"/>
</dbReference>
<dbReference type="PANTHER" id="PTHR23043">
    <property type="entry name" value="HYPOXIA-INDUCIBLE FACTOR 1 ALPHA"/>
    <property type="match status" value="1"/>
</dbReference>
<dbReference type="Gene3D" id="3.30.450.20">
    <property type="entry name" value="PAS domain"/>
    <property type="match status" value="2"/>
</dbReference>
<keyword evidence="6" id="KW-0539">Nucleus</keyword>
<keyword evidence="5" id="KW-0804">Transcription</keyword>
<dbReference type="GO" id="GO:0005634">
    <property type="term" value="C:nucleus"/>
    <property type="evidence" value="ECO:0007669"/>
    <property type="project" value="UniProtKB-SubCell"/>
</dbReference>
<evidence type="ECO:0000259" key="7">
    <source>
        <dbReference type="PROSITE" id="PS50112"/>
    </source>
</evidence>
<dbReference type="NCBIfam" id="TIGR00229">
    <property type="entry name" value="sensory_box"/>
    <property type="match status" value="1"/>
</dbReference>
<dbReference type="PANTHER" id="PTHR23043:SF36">
    <property type="entry name" value="PROTEIN SINGLE-MINDED"/>
    <property type="match status" value="1"/>
</dbReference>
<dbReference type="EMBL" id="CM016762">
    <property type="protein sequence ID" value="TMS33565.1"/>
    <property type="molecule type" value="Genomic_DNA"/>
</dbReference>
<dbReference type="GO" id="GO:0000981">
    <property type="term" value="F:DNA-binding transcription factor activity, RNA polymerase II-specific"/>
    <property type="evidence" value="ECO:0007669"/>
    <property type="project" value="TreeGrafter"/>
</dbReference>
<dbReference type="AlphaFoldDB" id="A0A4U8UMV8"/>
<dbReference type="Pfam" id="PF23171">
    <property type="entry name" value="bHLH_HIF1A"/>
    <property type="match status" value="1"/>
</dbReference>
<evidence type="ECO:0000256" key="4">
    <source>
        <dbReference type="ARBA" id="ARBA00023125"/>
    </source>
</evidence>
<keyword evidence="4" id="KW-0238">DNA-binding</keyword>
<accession>A0A4U8UMV8</accession>
<dbReference type="InterPro" id="IPR013767">
    <property type="entry name" value="PAS_fold"/>
</dbReference>
<evidence type="ECO:0000256" key="6">
    <source>
        <dbReference type="ARBA" id="ARBA00023242"/>
    </source>
</evidence>
<evidence type="ECO:0000313" key="8">
    <source>
        <dbReference type="EMBL" id="TMS33565.1"/>
    </source>
</evidence>
<comment type="caution">
    <text evidence="8">The sequence shown here is derived from an EMBL/GenBank/DDBJ whole genome shotgun (WGS) entry which is preliminary data.</text>
</comment>
<protein>
    <recommendedName>
        <fullName evidence="7">PAS domain-containing protein</fullName>
    </recommendedName>
</protein>
<dbReference type="GO" id="GO:0046983">
    <property type="term" value="F:protein dimerization activity"/>
    <property type="evidence" value="ECO:0007669"/>
    <property type="project" value="InterPro"/>
</dbReference>
<dbReference type="InterPro" id="IPR035965">
    <property type="entry name" value="PAS-like_dom_sf"/>
</dbReference>
<dbReference type="EMBL" id="AZBU02000001">
    <property type="protein sequence ID" value="TMS33565.1"/>
    <property type="molecule type" value="Genomic_DNA"/>
</dbReference>
<dbReference type="STRING" id="34508.A0A4U8UMV8"/>
<name>A0A4U8UMV8_STECR</name>
<dbReference type="GO" id="GO:0000977">
    <property type="term" value="F:RNA polymerase II transcription regulatory region sequence-specific DNA binding"/>
    <property type="evidence" value="ECO:0007669"/>
    <property type="project" value="TreeGrafter"/>
</dbReference>